<keyword evidence="2" id="KW-0862">Zinc</keyword>
<name>A0A369JBD8_HYPMA</name>
<evidence type="ECO:0000256" key="4">
    <source>
        <dbReference type="SAM" id="MobiDB-lite"/>
    </source>
</evidence>
<evidence type="ECO:0000256" key="1">
    <source>
        <dbReference type="ARBA" id="ARBA00004123"/>
    </source>
</evidence>
<dbReference type="Proteomes" id="UP000076154">
    <property type="component" value="Unassembled WGS sequence"/>
</dbReference>
<dbReference type="CDD" id="cd21075">
    <property type="entry name" value="DBD_XPA-like"/>
    <property type="match status" value="1"/>
</dbReference>
<dbReference type="OrthoDB" id="2965800at2759"/>
<proteinExistence type="predicted"/>
<protein>
    <submittedName>
        <fullName evidence="5">Uncharacterized protein</fullName>
    </submittedName>
</protein>
<evidence type="ECO:0000256" key="2">
    <source>
        <dbReference type="ARBA" id="ARBA00022833"/>
    </source>
</evidence>
<evidence type="ECO:0000313" key="6">
    <source>
        <dbReference type="Proteomes" id="UP000076154"/>
    </source>
</evidence>
<reference evidence="5" key="1">
    <citation type="submission" date="2018-04" db="EMBL/GenBank/DDBJ databases">
        <title>Whole genome sequencing of Hypsizygus marmoreus.</title>
        <authorList>
            <person name="Choi I.-G."/>
            <person name="Min B."/>
            <person name="Kim J.-G."/>
            <person name="Kim S."/>
            <person name="Oh Y.-L."/>
            <person name="Kong W.-S."/>
            <person name="Park H."/>
            <person name="Jeong J."/>
            <person name="Song E.-S."/>
        </authorList>
    </citation>
    <scope>NUCLEOTIDE SEQUENCE [LARGE SCALE GENOMIC DNA]</scope>
    <source>
        <strain evidence="5">51987-8</strain>
    </source>
</reference>
<evidence type="ECO:0000256" key="3">
    <source>
        <dbReference type="ARBA" id="ARBA00023242"/>
    </source>
</evidence>
<dbReference type="EMBL" id="LUEZ02000122">
    <property type="protein sequence ID" value="RDB16744.1"/>
    <property type="molecule type" value="Genomic_DNA"/>
</dbReference>
<feature type="compositionally biased region" description="Polar residues" evidence="4">
    <location>
        <begin position="42"/>
        <end position="53"/>
    </location>
</feature>
<comment type="caution">
    <text evidence="5">The sequence shown here is derived from an EMBL/GenBank/DDBJ whole genome shotgun (WGS) entry which is preliminary data.</text>
</comment>
<dbReference type="InParanoid" id="A0A369JBD8"/>
<comment type="subcellular location">
    <subcellularLocation>
        <location evidence="1">Nucleus</location>
    </subcellularLocation>
</comment>
<dbReference type="SUPFAM" id="SSF46955">
    <property type="entry name" value="Putative DNA-binding domain"/>
    <property type="match status" value="1"/>
</dbReference>
<accession>A0A369JBD8</accession>
<dbReference type="InterPro" id="IPR009061">
    <property type="entry name" value="DNA-bd_dom_put_sf"/>
</dbReference>
<evidence type="ECO:0000313" key="5">
    <source>
        <dbReference type="EMBL" id="RDB16744.1"/>
    </source>
</evidence>
<dbReference type="GO" id="GO:0005634">
    <property type="term" value="C:nucleus"/>
    <property type="evidence" value="ECO:0007669"/>
    <property type="project" value="UniProtKB-SubCell"/>
</dbReference>
<dbReference type="AlphaFoldDB" id="A0A369JBD8"/>
<sequence>MSDPRPPSLFVFTPMTPRKRSQSSDAALPLPKRQRKSAEAGPSSNNNTDPSTWRKSRLRPNTRINRTNIGKKYRLKDDDLEGLEYRTAPTSVRIPARSAPGGKKYAEAHMYLEREVEQRAWQKHGGPEAFDEYIEKLEQAKQRRLQHFAHEASESPPDEDDDDDDDDEVVIVVPHVPTPTPAPAPAPVPLALTPFETYTHNNPTILHLANMFLGEWIFERAYEALDPALVPDHERVPALYEALRQVGWSYPLRPFPGDPAPIPDSYPVANLRAVLARAPHAGVEGPGVRRYFDVETGCDEWRWAGEFADDLFGALVAVINEHGRGVWRRLRWEVYEKSVEMLGGIMCDRDDPYSFAWRDASAEWLLGRLDIHDGRFSETRGKSRLGWRYNDHLGTG</sequence>
<dbReference type="Gene3D" id="3.90.530.10">
    <property type="entry name" value="XPA C-terminal domain"/>
    <property type="match status" value="1"/>
</dbReference>
<feature type="compositionally biased region" description="Acidic residues" evidence="4">
    <location>
        <begin position="156"/>
        <end position="166"/>
    </location>
</feature>
<feature type="region of interest" description="Disordered" evidence="4">
    <location>
        <begin position="1"/>
        <end position="70"/>
    </location>
</feature>
<keyword evidence="6" id="KW-1185">Reference proteome</keyword>
<feature type="region of interest" description="Disordered" evidence="4">
    <location>
        <begin position="145"/>
        <end position="166"/>
    </location>
</feature>
<organism evidence="5 6">
    <name type="scientific">Hypsizygus marmoreus</name>
    <name type="common">White beech mushroom</name>
    <name type="synonym">Agaricus marmoreus</name>
    <dbReference type="NCBI Taxonomy" id="39966"/>
    <lineage>
        <taxon>Eukaryota</taxon>
        <taxon>Fungi</taxon>
        <taxon>Dikarya</taxon>
        <taxon>Basidiomycota</taxon>
        <taxon>Agaricomycotina</taxon>
        <taxon>Agaricomycetes</taxon>
        <taxon>Agaricomycetidae</taxon>
        <taxon>Agaricales</taxon>
        <taxon>Tricholomatineae</taxon>
        <taxon>Lyophyllaceae</taxon>
        <taxon>Hypsizygus</taxon>
    </lineage>
</organism>
<gene>
    <name evidence="5" type="ORF">Hypma_002416</name>
</gene>
<keyword evidence="3" id="KW-0539">Nucleus</keyword>
<dbReference type="InterPro" id="IPR037129">
    <property type="entry name" value="XPA_sf"/>
</dbReference>